<reference evidence="4 5" key="1">
    <citation type="submission" date="2018-10" db="EMBL/GenBank/DDBJ databases">
        <title>Isolation of pseudouridimycin from Streptomyces albus DSM 40763.</title>
        <authorList>
            <person name="Rosenqvist P."/>
            <person name="Metsae-Ketelae M."/>
            <person name="Virta P."/>
        </authorList>
    </citation>
    <scope>NUCLEOTIDE SEQUENCE [LARGE SCALE GENOMIC DNA]</scope>
    <source>
        <strain evidence="4 5">DSM 40763</strain>
    </source>
</reference>
<dbReference type="PRINTS" id="PR00035">
    <property type="entry name" value="HTHGNTR"/>
</dbReference>
<dbReference type="Gene3D" id="1.20.120.530">
    <property type="entry name" value="GntR ligand-binding domain-like"/>
    <property type="match status" value="1"/>
</dbReference>
<keyword evidence="2" id="KW-0238">DNA-binding</keyword>
<evidence type="ECO:0000313" key="5">
    <source>
        <dbReference type="Proteomes" id="UP000298111"/>
    </source>
</evidence>
<dbReference type="InterPro" id="IPR036388">
    <property type="entry name" value="WH-like_DNA-bd_sf"/>
</dbReference>
<dbReference type="GO" id="GO:0003700">
    <property type="term" value="F:DNA-binding transcription factor activity"/>
    <property type="evidence" value="ECO:0007669"/>
    <property type="project" value="InterPro"/>
</dbReference>
<dbReference type="GO" id="GO:0003677">
    <property type="term" value="F:DNA binding"/>
    <property type="evidence" value="ECO:0007669"/>
    <property type="project" value="UniProtKB-KW"/>
</dbReference>
<dbReference type="InterPro" id="IPR008920">
    <property type="entry name" value="TF_FadR/GntR_C"/>
</dbReference>
<dbReference type="Pfam" id="PF00392">
    <property type="entry name" value="GntR"/>
    <property type="match status" value="1"/>
</dbReference>
<dbReference type="GeneID" id="75185840"/>
<keyword evidence="1" id="KW-0805">Transcription regulation</keyword>
<gene>
    <name evidence="4" type="ORF">D8771_23555</name>
</gene>
<evidence type="ECO:0000256" key="2">
    <source>
        <dbReference type="ARBA" id="ARBA00023125"/>
    </source>
</evidence>
<dbReference type="SMART" id="SM00345">
    <property type="entry name" value="HTH_GNTR"/>
    <property type="match status" value="1"/>
</dbReference>
<protein>
    <submittedName>
        <fullName evidence="4">FadR family transcriptional regulator</fullName>
    </submittedName>
</protein>
<dbReference type="CDD" id="cd07377">
    <property type="entry name" value="WHTH_GntR"/>
    <property type="match status" value="1"/>
</dbReference>
<evidence type="ECO:0000256" key="1">
    <source>
        <dbReference type="ARBA" id="ARBA00023015"/>
    </source>
</evidence>
<sequence>MPLSSAPRPNLVGTVISQLEALIESGEWAVGSKIPPEPVLVEQLGVGRNTVREAVRALVHTGLLEPRQGDGTYVRSRSELAAAMQRRLRRSAALDAYEVRASLERDAARYAALRRTDDDLAALRAALGGRTRAWQAQDTEALIEADVTFHQKVAAAAHNPVLAELYDYFSDALRSTLSSVMRAPLPDAVRLQNAAHVTIVDAIAARDPDAAEQAAVAHLTEASQALRGLADADTPPHP</sequence>
<proteinExistence type="predicted"/>
<dbReference type="RefSeq" id="WP_016473173.1">
    <property type="nucleotide sequence ID" value="NZ_BBQG01000013.1"/>
</dbReference>
<dbReference type="Pfam" id="PF07729">
    <property type="entry name" value="FCD"/>
    <property type="match status" value="1"/>
</dbReference>
<dbReference type="SMART" id="SM00895">
    <property type="entry name" value="FCD"/>
    <property type="match status" value="1"/>
</dbReference>
<dbReference type="PANTHER" id="PTHR43537">
    <property type="entry name" value="TRANSCRIPTIONAL REGULATOR, GNTR FAMILY"/>
    <property type="match status" value="1"/>
</dbReference>
<dbReference type="InterPro" id="IPR000524">
    <property type="entry name" value="Tscrpt_reg_HTH_GntR"/>
</dbReference>
<organism evidence="4 5">
    <name type="scientific">Streptomyces albus</name>
    <dbReference type="NCBI Taxonomy" id="1888"/>
    <lineage>
        <taxon>Bacteria</taxon>
        <taxon>Bacillati</taxon>
        <taxon>Actinomycetota</taxon>
        <taxon>Actinomycetes</taxon>
        <taxon>Kitasatosporales</taxon>
        <taxon>Streptomycetaceae</taxon>
        <taxon>Streptomyces</taxon>
    </lineage>
</organism>
<accession>A0A6C1BWX8</accession>
<name>A0A6C1BWX8_9ACTN</name>
<dbReference type="AlphaFoldDB" id="A0A6C1BWX8"/>
<dbReference type="EMBL" id="RCIY01000076">
    <property type="protein sequence ID" value="TGG79711.1"/>
    <property type="molecule type" value="Genomic_DNA"/>
</dbReference>
<dbReference type="SUPFAM" id="SSF46785">
    <property type="entry name" value="Winged helix' DNA-binding domain"/>
    <property type="match status" value="1"/>
</dbReference>
<dbReference type="SUPFAM" id="SSF48008">
    <property type="entry name" value="GntR ligand-binding domain-like"/>
    <property type="match status" value="1"/>
</dbReference>
<dbReference type="InterPro" id="IPR011711">
    <property type="entry name" value="GntR_C"/>
</dbReference>
<comment type="caution">
    <text evidence="4">The sequence shown here is derived from an EMBL/GenBank/DDBJ whole genome shotgun (WGS) entry which is preliminary data.</text>
</comment>
<evidence type="ECO:0000313" key="4">
    <source>
        <dbReference type="EMBL" id="TGG79711.1"/>
    </source>
</evidence>
<evidence type="ECO:0000256" key="3">
    <source>
        <dbReference type="ARBA" id="ARBA00023163"/>
    </source>
</evidence>
<dbReference type="PROSITE" id="PS50949">
    <property type="entry name" value="HTH_GNTR"/>
    <property type="match status" value="1"/>
</dbReference>
<dbReference type="Gene3D" id="1.10.10.10">
    <property type="entry name" value="Winged helix-like DNA-binding domain superfamily/Winged helix DNA-binding domain"/>
    <property type="match status" value="1"/>
</dbReference>
<dbReference type="PANTHER" id="PTHR43537:SF47">
    <property type="entry name" value="REGULATORY PROTEIN GNTR HTH"/>
    <property type="match status" value="1"/>
</dbReference>
<dbReference type="Proteomes" id="UP000298111">
    <property type="component" value="Unassembled WGS sequence"/>
</dbReference>
<dbReference type="InterPro" id="IPR036390">
    <property type="entry name" value="WH_DNA-bd_sf"/>
</dbReference>
<keyword evidence="3" id="KW-0804">Transcription</keyword>